<organism evidence="1 2">
    <name type="scientific">Cordylochernes scorpioides</name>
    <dbReference type="NCBI Taxonomy" id="51811"/>
    <lineage>
        <taxon>Eukaryota</taxon>
        <taxon>Metazoa</taxon>
        <taxon>Ecdysozoa</taxon>
        <taxon>Arthropoda</taxon>
        <taxon>Chelicerata</taxon>
        <taxon>Arachnida</taxon>
        <taxon>Pseudoscorpiones</taxon>
        <taxon>Cheliferoidea</taxon>
        <taxon>Chernetidae</taxon>
        <taxon>Cordylochernes</taxon>
    </lineage>
</organism>
<protein>
    <submittedName>
        <fullName evidence="1">Uncharacterized protein</fullName>
    </submittedName>
</protein>
<dbReference type="Proteomes" id="UP001235939">
    <property type="component" value="Chromosome 16"/>
</dbReference>
<name>A0ABY6LBS5_9ARAC</name>
<dbReference type="EMBL" id="CP092878">
    <property type="protein sequence ID" value="UYV78169.1"/>
    <property type="molecule type" value="Genomic_DNA"/>
</dbReference>
<gene>
    <name evidence="1" type="ORF">LAZ67_16000358</name>
</gene>
<dbReference type="PANTHER" id="PTHR46114">
    <property type="entry name" value="APPLE DOMAIN-CONTAINING PROTEIN"/>
    <property type="match status" value="1"/>
</dbReference>
<sequence>MNSNAAGFAYLKQKFPSISDAKIKEGIFVGPQIQELLQEGNFEDSLNEVEAAAWNYFRNVCKNLFGNLKAENYSDLVNEFLLSYKTLGCNMPLKIHFLHSHLDFFPDNLGAVSDEHGERFHQDISGSGTKVNGVPVCLLTTAGHSSRMHHKQSIVENPLISDAKIKEGIFVGPQIRELLQEWNFEDSLNEVEAAAWNYFRNVCKKLLGNLKAENYSNLVNELLLSYKTLGCNMSLKIHFLHSHLDFFPDNLGAVSDEHGERFHQDISSNGTKVNGVPVCLLTNAGHSSRMYHKQSIVENHCHYFSIK</sequence>
<evidence type="ECO:0000313" key="1">
    <source>
        <dbReference type="EMBL" id="UYV78169.1"/>
    </source>
</evidence>
<proteinExistence type="predicted"/>
<accession>A0ABY6LBS5</accession>
<reference evidence="1 2" key="1">
    <citation type="submission" date="2022-01" db="EMBL/GenBank/DDBJ databases">
        <title>A chromosomal length assembly of Cordylochernes scorpioides.</title>
        <authorList>
            <person name="Zeh D."/>
            <person name="Zeh J."/>
        </authorList>
    </citation>
    <scope>NUCLEOTIDE SEQUENCE [LARGE SCALE GENOMIC DNA]</scope>
    <source>
        <strain evidence="1">IN4F17</strain>
        <tissue evidence="1">Whole Body</tissue>
    </source>
</reference>
<dbReference type="PANTHER" id="PTHR46114:SF2">
    <property type="entry name" value="CULLIN N-TERMINAL DOMAIN-CONTAINING PROTEIN"/>
    <property type="match status" value="1"/>
</dbReference>
<evidence type="ECO:0000313" key="2">
    <source>
        <dbReference type="Proteomes" id="UP001235939"/>
    </source>
</evidence>
<keyword evidence="2" id="KW-1185">Reference proteome</keyword>